<accession>A0A928YS70</accession>
<dbReference type="InterPro" id="IPR002142">
    <property type="entry name" value="Peptidase_S49"/>
</dbReference>
<feature type="domain" description="Peptidase S49" evidence="9">
    <location>
        <begin position="371"/>
        <end position="523"/>
    </location>
</feature>
<feature type="transmembrane region" description="Helical" evidence="8">
    <location>
        <begin position="7"/>
        <end position="30"/>
    </location>
</feature>
<evidence type="ECO:0000256" key="1">
    <source>
        <dbReference type="ARBA" id="ARBA00004370"/>
    </source>
</evidence>
<dbReference type="CDD" id="cd07023">
    <property type="entry name" value="S49_Sppa_N_C"/>
    <property type="match status" value="1"/>
</dbReference>
<keyword evidence="3" id="KW-0645">Protease</keyword>
<dbReference type="GO" id="GO:0006465">
    <property type="term" value="P:signal peptide processing"/>
    <property type="evidence" value="ECO:0007669"/>
    <property type="project" value="InterPro"/>
</dbReference>
<keyword evidence="8" id="KW-1133">Transmembrane helix</keyword>
<reference evidence="10" key="1">
    <citation type="submission" date="2018-02" db="EMBL/GenBank/DDBJ databases">
        <authorList>
            <person name="Vasarhelyi B.M."/>
            <person name="Deshmukh S."/>
            <person name="Balint B."/>
            <person name="Kukolya J."/>
        </authorList>
    </citation>
    <scope>NUCLEOTIDE SEQUENCE</scope>
    <source>
        <strain evidence="10">KB22</strain>
    </source>
</reference>
<evidence type="ECO:0000256" key="3">
    <source>
        <dbReference type="ARBA" id="ARBA00022670"/>
    </source>
</evidence>
<dbReference type="CDD" id="cd07018">
    <property type="entry name" value="S49_SppA_67K_type"/>
    <property type="match status" value="1"/>
</dbReference>
<dbReference type="Pfam" id="PF01343">
    <property type="entry name" value="Peptidase_S49"/>
    <property type="match status" value="2"/>
</dbReference>
<dbReference type="InterPro" id="IPR004634">
    <property type="entry name" value="Pept_S49_pIV"/>
</dbReference>
<dbReference type="EMBL" id="PRDK01000010">
    <property type="protein sequence ID" value="MBE8715422.1"/>
    <property type="molecule type" value="Genomic_DNA"/>
</dbReference>
<dbReference type="InterPro" id="IPR004635">
    <property type="entry name" value="Pept_S49_SppA"/>
</dbReference>
<dbReference type="InterPro" id="IPR047272">
    <property type="entry name" value="S49_SppA_C"/>
</dbReference>
<dbReference type="PANTHER" id="PTHR33209">
    <property type="entry name" value="PROTEASE 4"/>
    <property type="match status" value="1"/>
</dbReference>
<dbReference type="GO" id="GO:0008236">
    <property type="term" value="F:serine-type peptidase activity"/>
    <property type="evidence" value="ECO:0007669"/>
    <property type="project" value="UniProtKB-KW"/>
</dbReference>
<dbReference type="GO" id="GO:0016020">
    <property type="term" value="C:membrane"/>
    <property type="evidence" value="ECO:0007669"/>
    <property type="project" value="UniProtKB-SubCell"/>
</dbReference>
<evidence type="ECO:0000256" key="6">
    <source>
        <dbReference type="ARBA" id="ARBA00023136"/>
    </source>
</evidence>
<dbReference type="SUPFAM" id="SSF52096">
    <property type="entry name" value="ClpP/crotonase"/>
    <property type="match status" value="2"/>
</dbReference>
<evidence type="ECO:0000313" key="11">
    <source>
        <dbReference type="Proteomes" id="UP000616201"/>
    </source>
</evidence>
<comment type="similarity">
    <text evidence="2">Belongs to the peptidase S49 family.</text>
</comment>
<dbReference type="PIRSF" id="PIRSF001217">
    <property type="entry name" value="Protease_4_SppA"/>
    <property type="match status" value="1"/>
</dbReference>
<feature type="active site" description="Nucleophile" evidence="7">
    <location>
        <position position="387"/>
    </location>
</feature>
<dbReference type="NCBIfam" id="TIGR00705">
    <property type="entry name" value="SppA_67K"/>
    <property type="match status" value="1"/>
</dbReference>
<evidence type="ECO:0000256" key="7">
    <source>
        <dbReference type="PIRSR" id="PIRSR001217-1"/>
    </source>
</evidence>
<organism evidence="10 11">
    <name type="scientific">Sphingobacterium hungaricum</name>
    <dbReference type="NCBI Taxonomy" id="2082723"/>
    <lineage>
        <taxon>Bacteria</taxon>
        <taxon>Pseudomonadati</taxon>
        <taxon>Bacteroidota</taxon>
        <taxon>Sphingobacteriia</taxon>
        <taxon>Sphingobacteriales</taxon>
        <taxon>Sphingobacteriaceae</taxon>
        <taxon>Sphingobacterium</taxon>
    </lineage>
</organism>
<evidence type="ECO:0000256" key="8">
    <source>
        <dbReference type="SAM" id="Phobius"/>
    </source>
</evidence>
<dbReference type="InterPro" id="IPR029045">
    <property type="entry name" value="ClpP/crotonase-like_dom_sf"/>
</dbReference>
<dbReference type="Proteomes" id="UP000616201">
    <property type="component" value="Unassembled WGS sequence"/>
</dbReference>
<dbReference type="AlphaFoldDB" id="A0A928YS70"/>
<dbReference type="NCBIfam" id="TIGR00706">
    <property type="entry name" value="SppA_dom"/>
    <property type="match status" value="1"/>
</dbReference>
<feature type="domain" description="Peptidase S49" evidence="9">
    <location>
        <begin position="127"/>
        <end position="279"/>
    </location>
</feature>
<proteinExistence type="inferred from homology"/>
<dbReference type="PANTHER" id="PTHR33209:SF1">
    <property type="entry name" value="PEPTIDASE S49 DOMAIN-CONTAINING PROTEIN"/>
    <property type="match status" value="1"/>
</dbReference>
<dbReference type="RefSeq" id="WP_196935014.1">
    <property type="nucleotide sequence ID" value="NZ_MU158698.1"/>
</dbReference>
<evidence type="ECO:0000256" key="4">
    <source>
        <dbReference type="ARBA" id="ARBA00022801"/>
    </source>
</evidence>
<evidence type="ECO:0000313" key="10">
    <source>
        <dbReference type="EMBL" id="MBE8715422.1"/>
    </source>
</evidence>
<keyword evidence="5" id="KW-0720">Serine protease</keyword>
<sequence length="588" mass="64290">MKSFFKYVLATITGIVISTFILLAIFVGIITSMVSSVGSSKEVVVAKNSVLYLSLNFPITDRTEPNPFGDLSIPGYGNVKSLGLNDIVGRIRGAKEDSNIKGIYLNPTTIQTGFSSLQAIRDALLDFKSSGKFIYAYSDVYSQKAYYLASVADKIYVNPQGSLDFRGLASSVMFMKDALDKIGVEMQVIKVGTYKSAVEPFLMNQMSDANRLQVNSYLNSIYSQFLTDISDNRNIAVDSLKSIANNYLIRNADDALTYKFVDGVKYKDELLAEFREKLGIDAKKDIPTVSILDYTPTENVSSSSERIAVLYAYGSIVDGEGVVGEIGGDKFSRELRKLRLDDRVKAVVLRVNSGGGSGLASEIIWREVSLLKAVKPVIVSMGDYAASGGYYIAAAADSIFADETTLTGSIGVFGVIPNLQGLLNNKLGLNFDVVKTGKFADVGADPDKPLSAEEKAIYQIEVNRFYDLFMKRVADGRKISIAQVDSIGQGRVWTGQQALGLGLVDKIGGIDQAIAAAAKKANLDSYKISNYPSVDDTFSSILSTSKEKIKLWFIEDEVGEYHKYLKSYKDILNQTGIQAKIPYTVEIY</sequence>
<evidence type="ECO:0000259" key="9">
    <source>
        <dbReference type="Pfam" id="PF01343"/>
    </source>
</evidence>
<protein>
    <submittedName>
        <fullName evidence="10">Signal peptide peptidase SppA</fullName>
    </submittedName>
</protein>
<evidence type="ECO:0000256" key="5">
    <source>
        <dbReference type="ARBA" id="ARBA00022825"/>
    </source>
</evidence>
<dbReference type="InterPro" id="IPR047217">
    <property type="entry name" value="S49_SppA_67K_type_N"/>
</dbReference>
<name>A0A928YS70_9SPHI</name>
<dbReference type="Gene3D" id="3.90.226.10">
    <property type="entry name" value="2-enoyl-CoA Hydratase, Chain A, domain 1"/>
    <property type="match status" value="4"/>
</dbReference>
<gene>
    <name evidence="10" type="primary">sppA</name>
    <name evidence="10" type="ORF">C4F49_17255</name>
</gene>
<keyword evidence="11" id="KW-1185">Reference proteome</keyword>
<keyword evidence="6 8" id="KW-0472">Membrane</keyword>
<keyword evidence="8" id="KW-0812">Transmembrane</keyword>
<feature type="active site" description="Proton donor/acceptor" evidence="7">
    <location>
        <position position="195"/>
    </location>
</feature>
<evidence type="ECO:0000256" key="2">
    <source>
        <dbReference type="ARBA" id="ARBA00008683"/>
    </source>
</evidence>
<comment type="subcellular location">
    <subcellularLocation>
        <location evidence="1">Membrane</location>
    </subcellularLocation>
</comment>
<comment type="caution">
    <text evidence="10">The sequence shown here is derived from an EMBL/GenBank/DDBJ whole genome shotgun (WGS) entry which is preliminary data.</text>
</comment>
<keyword evidence="4" id="KW-0378">Hydrolase</keyword>